<dbReference type="CDD" id="cd07765">
    <property type="entry name" value="KRAB_A-box"/>
    <property type="match status" value="1"/>
</dbReference>
<dbReference type="SMART" id="SM00349">
    <property type="entry name" value="KRAB"/>
    <property type="match status" value="1"/>
</dbReference>
<dbReference type="SUPFAM" id="SSF109640">
    <property type="entry name" value="KRAB domain (Kruppel-associated box)"/>
    <property type="match status" value="1"/>
</dbReference>
<dbReference type="EMBL" id="JACAGB010000071">
    <property type="protein sequence ID" value="KAF6276474.1"/>
    <property type="molecule type" value="Genomic_DNA"/>
</dbReference>
<dbReference type="InterPro" id="IPR050169">
    <property type="entry name" value="Krueppel_C2H2_ZnF"/>
</dbReference>
<proteinExistence type="predicted"/>
<accession>A0A7J7RKK2</accession>
<dbReference type="InterPro" id="IPR001909">
    <property type="entry name" value="KRAB"/>
</dbReference>
<dbReference type="Gene3D" id="6.10.140.140">
    <property type="match status" value="1"/>
</dbReference>
<dbReference type="PANTHER" id="PTHR23232">
    <property type="entry name" value="KRAB DOMAIN C2H2 ZINC FINGER"/>
    <property type="match status" value="1"/>
</dbReference>
<dbReference type="Pfam" id="PF01352">
    <property type="entry name" value="KRAB"/>
    <property type="match status" value="1"/>
</dbReference>
<evidence type="ECO:0000313" key="3">
    <source>
        <dbReference type="Proteomes" id="UP000558488"/>
    </source>
</evidence>
<dbReference type="PROSITE" id="PS50805">
    <property type="entry name" value="KRAB"/>
    <property type="match status" value="1"/>
</dbReference>
<keyword evidence="3" id="KW-1185">Reference proteome</keyword>
<evidence type="ECO:0000259" key="1">
    <source>
        <dbReference type="PROSITE" id="PS50805"/>
    </source>
</evidence>
<dbReference type="InterPro" id="IPR036051">
    <property type="entry name" value="KRAB_dom_sf"/>
</dbReference>
<gene>
    <name evidence="2" type="ORF">mPipKuh1_019367</name>
</gene>
<comment type="caution">
    <text evidence="2">The sequence shown here is derived from an EMBL/GenBank/DDBJ whole genome shotgun (WGS) entry which is preliminary data.</text>
</comment>
<protein>
    <submittedName>
        <fullName evidence="2">Zinc finger protein 626</fullName>
    </submittedName>
</protein>
<sequence>MAPSQGLLTFRDVAIDFSQEEWECLNPAQRKLFLDVMLENYSNLSFVAISCEDDKTFFLKPGIQDLFSEMILQSKYNEDTNYQWNAHWKNFQKESYLNKQWRIELAEDHYKSGKVLKQMSNHHVGEVFSRGLLRHQM</sequence>
<dbReference type="Proteomes" id="UP000558488">
    <property type="component" value="Unassembled WGS sequence"/>
</dbReference>
<organism evidence="2 3">
    <name type="scientific">Pipistrellus kuhlii</name>
    <name type="common">Kuhl's pipistrelle</name>
    <dbReference type="NCBI Taxonomy" id="59472"/>
    <lineage>
        <taxon>Eukaryota</taxon>
        <taxon>Metazoa</taxon>
        <taxon>Chordata</taxon>
        <taxon>Craniata</taxon>
        <taxon>Vertebrata</taxon>
        <taxon>Euteleostomi</taxon>
        <taxon>Mammalia</taxon>
        <taxon>Eutheria</taxon>
        <taxon>Laurasiatheria</taxon>
        <taxon>Chiroptera</taxon>
        <taxon>Yangochiroptera</taxon>
        <taxon>Vespertilionidae</taxon>
        <taxon>Pipistrellus</taxon>
    </lineage>
</organism>
<name>A0A7J7RKK2_PIPKU</name>
<dbReference type="PANTHER" id="PTHR23232:SF163">
    <property type="entry name" value="ZINC FINGER PROTEIN 589"/>
    <property type="match status" value="1"/>
</dbReference>
<dbReference type="AlphaFoldDB" id="A0A7J7RKK2"/>
<evidence type="ECO:0000313" key="2">
    <source>
        <dbReference type="EMBL" id="KAF6276474.1"/>
    </source>
</evidence>
<reference evidence="2 3" key="1">
    <citation type="journal article" date="2020" name="Nature">
        <title>Six reference-quality genomes reveal evolution of bat adaptations.</title>
        <authorList>
            <person name="Jebb D."/>
            <person name="Huang Z."/>
            <person name="Pippel M."/>
            <person name="Hughes G.M."/>
            <person name="Lavrichenko K."/>
            <person name="Devanna P."/>
            <person name="Winkler S."/>
            <person name="Jermiin L.S."/>
            <person name="Skirmuntt E.C."/>
            <person name="Katzourakis A."/>
            <person name="Burkitt-Gray L."/>
            <person name="Ray D.A."/>
            <person name="Sullivan K.A.M."/>
            <person name="Roscito J.G."/>
            <person name="Kirilenko B.M."/>
            <person name="Davalos L.M."/>
            <person name="Corthals A.P."/>
            <person name="Power M.L."/>
            <person name="Jones G."/>
            <person name="Ransome R.D."/>
            <person name="Dechmann D.K.N."/>
            <person name="Locatelli A.G."/>
            <person name="Puechmaille S.J."/>
            <person name="Fedrigo O."/>
            <person name="Jarvis E.D."/>
            <person name="Hiller M."/>
            <person name="Vernes S.C."/>
            <person name="Myers E.W."/>
            <person name="Teeling E.C."/>
        </authorList>
    </citation>
    <scope>NUCLEOTIDE SEQUENCE [LARGE SCALE GENOMIC DNA]</scope>
    <source>
        <strain evidence="2">MPipKuh1</strain>
        <tissue evidence="2">Flight muscle</tissue>
    </source>
</reference>
<feature type="domain" description="KRAB" evidence="1">
    <location>
        <begin position="8"/>
        <end position="86"/>
    </location>
</feature>
<dbReference type="GO" id="GO:0006355">
    <property type="term" value="P:regulation of DNA-templated transcription"/>
    <property type="evidence" value="ECO:0007669"/>
    <property type="project" value="InterPro"/>
</dbReference>